<dbReference type="AlphaFoldDB" id="A0A9D4RUI4"/>
<comment type="caution">
    <text evidence="1">The sequence shown here is derived from an EMBL/GenBank/DDBJ whole genome shotgun (WGS) entry which is preliminary data.</text>
</comment>
<protein>
    <submittedName>
        <fullName evidence="1">Uncharacterized protein</fullName>
    </submittedName>
</protein>
<sequence>MVQYSIHPFVKMWFRLLVDFPDRHSLTAHGCRYGPKVRNNLKLLSLTARRGSPLGDIQVKVIDGATAALFSRR</sequence>
<organism evidence="1 2">
    <name type="scientific">Dreissena polymorpha</name>
    <name type="common">Zebra mussel</name>
    <name type="synonym">Mytilus polymorpha</name>
    <dbReference type="NCBI Taxonomy" id="45954"/>
    <lineage>
        <taxon>Eukaryota</taxon>
        <taxon>Metazoa</taxon>
        <taxon>Spiralia</taxon>
        <taxon>Lophotrochozoa</taxon>
        <taxon>Mollusca</taxon>
        <taxon>Bivalvia</taxon>
        <taxon>Autobranchia</taxon>
        <taxon>Heteroconchia</taxon>
        <taxon>Euheterodonta</taxon>
        <taxon>Imparidentia</taxon>
        <taxon>Neoheterodontei</taxon>
        <taxon>Myida</taxon>
        <taxon>Dreissenoidea</taxon>
        <taxon>Dreissenidae</taxon>
        <taxon>Dreissena</taxon>
    </lineage>
</organism>
<reference evidence="1" key="2">
    <citation type="submission" date="2020-11" db="EMBL/GenBank/DDBJ databases">
        <authorList>
            <person name="McCartney M.A."/>
            <person name="Auch B."/>
            <person name="Kono T."/>
            <person name="Mallez S."/>
            <person name="Becker A."/>
            <person name="Gohl D.M."/>
            <person name="Silverstein K.A.T."/>
            <person name="Koren S."/>
            <person name="Bechman K.B."/>
            <person name="Herman A."/>
            <person name="Abrahante J.E."/>
            <person name="Garbe J."/>
        </authorList>
    </citation>
    <scope>NUCLEOTIDE SEQUENCE</scope>
    <source>
        <strain evidence="1">Duluth1</strain>
        <tissue evidence="1">Whole animal</tissue>
    </source>
</reference>
<gene>
    <name evidence="1" type="ORF">DPMN_005445</name>
</gene>
<name>A0A9D4RUI4_DREPO</name>
<dbReference type="EMBL" id="JAIWYP010000001">
    <property type="protein sequence ID" value="KAH3881519.1"/>
    <property type="molecule type" value="Genomic_DNA"/>
</dbReference>
<evidence type="ECO:0000313" key="2">
    <source>
        <dbReference type="Proteomes" id="UP000828390"/>
    </source>
</evidence>
<keyword evidence="2" id="KW-1185">Reference proteome</keyword>
<reference evidence="1" key="1">
    <citation type="journal article" date="2019" name="bioRxiv">
        <title>The Genome of the Zebra Mussel, Dreissena polymorpha: A Resource for Invasive Species Research.</title>
        <authorList>
            <person name="McCartney M.A."/>
            <person name="Auch B."/>
            <person name="Kono T."/>
            <person name="Mallez S."/>
            <person name="Zhang Y."/>
            <person name="Obille A."/>
            <person name="Becker A."/>
            <person name="Abrahante J.E."/>
            <person name="Garbe J."/>
            <person name="Badalamenti J.P."/>
            <person name="Herman A."/>
            <person name="Mangelson H."/>
            <person name="Liachko I."/>
            <person name="Sullivan S."/>
            <person name="Sone E.D."/>
            <person name="Koren S."/>
            <person name="Silverstein K.A.T."/>
            <person name="Beckman K.B."/>
            <person name="Gohl D.M."/>
        </authorList>
    </citation>
    <scope>NUCLEOTIDE SEQUENCE</scope>
    <source>
        <strain evidence="1">Duluth1</strain>
        <tissue evidence="1">Whole animal</tissue>
    </source>
</reference>
<evidence type="ECO:0000313" key="1">
    <source>
        <dbReference type="EMBL" id="KAH3881519.1"/>
    </source>
</evidence>
<accession>A0A9D4RUI4</accession>
<proteinExistence type="predicted"/>
<dbReference type="Proteomes" id="UP000828390">
    <property type="component" value="Unassembled WGS sequence"/>
</dbReference>